<dbReference type="InterPro" id="IPR005874">
    <property type="entry name" value="SUI1_euk"/>
</dbReference>
<protein>
    <recommendedName>
        <fullName evidence="3">SUI1 domain-containing protein</fullName>
    </recommendedName>
</protein>
<accession>A0A7S0NYN0</accession>
<dbReference type="PANTHER" id="PTHR10388">
    <property type="entry name" value="EUKARYOTIC TRANSLATION INITIATION FACTOR SUI1"/>
    <property type="match status" value="1"/>
</dbReference>
<evidence type="ECO:0000256" key="1">
    <source>
        <dbReference type="ARBA" id="ARBA00005422"/>
    </source>
</evidence>
<dbReference type="GO" id="GO:0003743">
    <property type="term" value="F:translation initiation factor activity"/>
    <property type="evidence" value="ECO:0007669"/>
    <property type="project" value="InterPro"/>
</dbReference>
<evidence type="ECO:0000256" key="2">
    <source>
        <dbReference type="ARBA" id="ARBA00022917"/>
    </source>
</evidence>
<name>A0A7S0NYN0_9EUKA</name>
<dbReference type="EMBL" id="HBER01032319">
    <property type="protein sequence ID" value="CAD8540969.1"/>
    <property type="molecule type" value="Transcribed_RNA"/>
</dbReference>
<evidence type="ECO:0000313" key="4">
    <source>
        <dbReference type="EMBL" id="CAD8540969.1"/>
    </source>
</evidence>
<dbReference type="CDD" id="cd11566">
    <property type="entry name" value="eIF1_SUI1"/>
    <property type="match status" value="1"/>
</dbReference>
<keyword evidence="2" id="KW-0648">Protein biosynthesis</keyword>
<dbReference type="InterPro" id="IPR036877">
    <property type="entry name" value="SUI1_dom_sf"/>
</dbReference>
<evidence type="ECO:0000259" key="3">
    <source>
        <dbReference type="PROSITE" id="PS50296"/>
    </source>
</evidence>
<dbReference type="SUPFAM" id="SSF55159">
    <property type="entry name" value="eIF1-like"/>
    <property type="match status" value="1"/>
</dbReference>
<sequence>MLQVAARILASADRLQCMSLADLEPSFSPGLNSELLNGLSGTGPAAEENDDGAAEQKKLVHIRVQQRNGRKCITTVQGLSSDLKLEKILKAVKKAHCCNGTIVEDEEMGQVLQFQGDQRDNVMNFLTQNEICDKGKIKKHGHG</sequence>
<reference evidence="4" key="1">
    <citation type="submission" date="2021-01" db="EMBL/GenBank/DDBJ databases">
        <authorList>
            <person name="Corre E."/>
            <person name="Pelletier E."/>
            <person name="Niang G."/>
            <person name="Scheremetjew M."/>
            <person name="Finn R."/>
            <person name="Kale V."/>
            <person name="Holt S."/>
            <person name="Cochrane G."/>
            <person name="Meng A."/>
            <person name="Brown T."/>
            <person name="Cohen L."/>
        </authorList>
    </citation>
    <scope>NUCLEOTIDE SEQUENCE</scope>
    <source>
        <strain evidence="4">RCC1130</strain>
    </source>
</reference>
<organism evidence="4">
    <name type="scientific">Calcidiscus leptoporus</name>
    <dbReference type="NCBI Taxonomy" id="127549"/>
    <lineage>
        <taxon>Eukaryota</taxon>
        <taxon>Haptista</taxon>
        <taxon>Haptophyta</taxon>
        <taxon>Prymnesiophyceae</taxon>
        <taxon>Coccolithales</taxon>
        <taxon>Calcidiscaceae</taxon>
        <taxon>Calcidiscus</taxon>
    </lineage>
</organism>
<proteinExistence type="inferred from homology"/>
<feature type="domain" description="SUI1" evidence="3">
    <location>
        <begin position="60"/>
        <end position="130"/>
    </location>
</feature>
<dbReference type="Pfam" id="PF01253">
    <property type="entry name" value="SUI1"/>
    <property type="match status" value="1"/>
</dbReference>
<gene>
    <name evidence="4" type="ORF">CLEP1334_LOCUS16255</name>
</gene>
<dbReference type="Gene3D" id="3.30.780.10">
    <property type="entry name" value="SUI1-like domain"/>
    <property type="match status" value="1"/>
</dbReference>
<comment type="similarity">
    <text evidence="1">Belongs to the SUI1 family.</text>
</comment>
<dbReference type="AlphaFoldDB" id="A0A7S0NYN0"/>
<dbReference type="PROSITE" id="PS50296">
    <property type="entry name" value="SUI1"/>
    <property type="match status" value="1"/>
</dbReference>
<dbReference type="InterPro" id="IPR001950">
    <property type="entry name" value="SUI1"/>
</dbReference>